<dbReference type="InterPro" id="IPR006674">
    <property type="entry name" value="HD_domain"/>
</dbReference>
<gene>
    <name evidence="2" type="ORF">SCFA_400023</name>
</gene>
<dbReference type="Pfam" id="PF01966">
    <property type="entry name" value="HD"/>
    <property type="match status" value="1"/>
</dbReference>
<name>A0A485M360_9ZZZZ</name>
<protein>
    <recommendedName>
        <fullName evidence="1">HD domain-containing protein</fullName>
    </recommendedName>
</protein>
<reference evidence="2" key="1">
    <citation type="submission" date="2019-03" db="EMBL/GenBank/DDBJ databases">
        <authorList>
            <person name="Hao L."/>
        </authorList>
    </citation>
    <scope>NUCLEOTIDE SEQUENCE</scope>
</reference>
<dbReference type="PANTHER" id="PTHR40517:SF1">
    <property type="entry name" value="METAL-DEPENDENT PHOSPHOHYDROLASE, HD SUPERFAMILY-RELATED"/>
    <property type="match status" value="1"/>
</dbReference>
<dbReference type="PANTHER" id="PTHR40517">
    <property type="entry name" value="METAL-DEPENDENT PHOSPHOHYDROLASE, HD SUPERFAMILY-RELATED"/>
    <property type="match status" value="1"/>
</dbReference>
<dbReference type="SUPFAM" id="SSF109604">
    <property type="entry name" value="HD-domain/PDEase-like"/>
    <property type="match status" value="1"/>
</dbReference>
<dbReference type="AlphaFoldDB" id="A0A485M360"/>
<dbReference type="EMBL" id="CAADRM010000104">
    <property type="protein sequence ID" value="VFU15276.1"/>
    <property type="molecule type" value="Genomic_DNA"/>
</dbReference>
<dbReference type="InterPro" id="IPR039967">
    <property type="entry name" value="MJ1020-like"/>
</dbReference>
<sequence>MSFHIPVKGNLKLQKVLENIGNDAELIQLFKCANMNAVDRSGINDHGEVHIRIASNAGLRILRLLVRGGVVPSVVKDYGMEVHDAEVVVVLAACLHDIGIAIHRHDHERHSLVLAYPKSRQLLEGVYEEPALTIMTSEVMHAIVAHNAKETCLTVEAGVLKVADALDMSQGRSRIPFEAGKVNIHSISARAVENVDIEPGEERPVRIVITLANSAGIYQVDELLRHKLQNSSIAEHVEVIARIEGEMERRIVETYRL</sequence>
<dbReference type="Gene3D" id="1.10.3210.10">
    <property type="entry name" value="Hypothetical protein af1432"/>
    <property type="match status" value="1"/>
</dbReference>
<evidence type="ECO:0000259" key="1">
    <source>
        <dbReference type="Pfam" id="PF01966"/>
    </source>
</evidence>
<feature type="domain" description="HD" evidence="1">
    <location>
        <begin position="78"/>
        <end position="168"/>
    </location>
</feature>
<organism evidence="2">
    <name type="scientific">anaerobic digester metagenome</name>
    <dbReference type="NCBI Taxonomy" id="1263854"/>
    <lineage>
        <taxon>unclassified sequences</taxon>
        <taxon>metagenomes</taxon>
        <taxon>ecological metagenomes</taxon>
    </lineage>
</organism>
<proteinExistence type="predicted"/>
<accession>A0A485M360</accession>
<evidence type="ECO:0000313" key="2">
    <source>
        <dbReference type="EMBL" id="VFU15276.1"/>
    </source>
</evidence>